<reference evidence="2" key="1">
    <citation type="submission" date="2022-10" db="EMBL/GenBank/DDBJ databases">
        <authorList>
            <person name="Chen Y."/>
            <person name="Dougan E. K."/>
            <person name="Chan C."/>
            <person name="Rhodes N."/>
            <person name="Thang M."/>
        </authorList>
    </citation>
    <scope>NUCLEOTIDE SEQUENCE</scope>
</reference>
<gene>
    <name evidence="2" type="ORF">C1SCF055_LOCUS28979</name>
</gene>
<dbReference type="OrthoDB" id="436292at2759"/>
<keyword evidence="4" id="KW-1185">Reference proteome</keyword>
<feature type="region of interest" description="Disordered" evidence="1">
    <location>
        <begin position="905"/>
        <end position="942"/>
    </location>
</feature>
<feature type="region of interest" description="Disordered" evidence="1">
    <location>
        <begin position="651"/>
        <end position="680"/>
    </location>
</feature>
<evidence type="ECO:0000313" key="2">
    <source>
        <dbReference type="EMBL" id="CAI4003083.1"/>
    </source>
</evidence>
<accession>A0A9P1G7M8</accession>
<dbReference type="EMBL" id="CAMXCT020003212">
    <property type="protein sequence ID" value="CAL1156458.1"/>
    <property type="molecule type" value="Genomic_DNA"/>
</dbReference>
<evidence type="ECO:0000313" key="3">
    <source>
        <dbReference type="EMBL" id="CAL4790395.1"/>
    </source>
</evidence>
<evidence type="ECO:0000313" key="4">
    <source>
        <dbReference type="Proteomes" id="UP001152797"/>
    </source>
</evidence>
<dbReference type="EMBL" id="CAMXCT010003212">
    <property type="protein sequence ID" value="CAI4003083.1"/>
    <property type="molecule type" value="Genomic_DNA"/>
</dbReference>
<protein>
    <submittedName>
        <fullName evidence="2">Uncharacterized protein</fullName>
    </submittedName>
</protein>
<dbReference type="AlphaFoldDB" id="A0A9P1G7M8"/>
<organism evidence="2">
    <name type="scientific">Cladocopium goreaui</name>
    <dbReference type="NCBI Taxonomy" id="2562237"/>
    <lineage>
        <taxon>Eukaryota</taxon>
        <taxon>Sar</taxon>
        <taxon>Alveolata</taxon>
        <taxon>Dinophyceae</taxon>
        <taxon>Suessiales</taxon>
        <taxon>Symbiodiniaceae</taxon>
        <taxon>Cladocopium</taxon>
    </lineage>
</organism>
<feature type="compositionally biased region" description="Acidic residues" evidence="1">
    <location>
        <begin position="652"/>
        <end position="674"/>
    </location>
</feature>
<name>A0A9P1G7M8_9DINO</name>
<evidence type="ECO:0000256" key="1">
    <source>
        <dbReference type="SAM" id="MobiDB-lite"/>
    </source>
</evidence>
<dbReference type="Proteomes" id="UP001152797">
    <property type="component" value="Unassembled WGS sequence"/>
</dbReference>
<proteinExistence type="predicted"/>
<comment type="caution">
    <text evidence="2">The sequence shown here is derived from an EMBL/GenBank/DDBJ whole genome shotgun (WGS) entry which is preliminary data.</text>
</comment>
<reference evidence="3 4" key="2">
    <citation type="submission" date="2024-05" db="EMBL/GenBank/DDBJ databases">
        <authorList>
            <person name="Chen Y."/>
            <person name="Shah S."/>
            <person name="Dougan E. K."/>
            <person name="Thang M."/>
            <person name="Chan C."/>
        </authorList>
    </citation>
    <scope>NUCLEOTIDE SEQUENCE [LARGE SCALE GENOMIC DNA]</scope>
</reference>
<dbReference type="EMBL" id="CAMXCT030003212">
    <property type="protein sequence ID" value="CAL4790395.1"/>
    <property type="molecule type" value="Genomic_DNA"/>
</dbReference>
<sequence>MQIAQSEERAQHLTDLAEYFTEHYPQYGRGAHYLLQLAGKIAVKRQPPTKLQWLLSGPAPGAQRGHARLNDPEPHNIRRLRVTASKNMGKFIADKYNKDEGTQNHFANVQDSVMLDFFSVPEVAQRVASKAPQGPQVLTNVPVTTRKNVYIHPWHFDMSEEAKFGPGGKWPSTVAIRSHFPSIIQRGYESEREAIEIKFGQNLHSSGKQLPMFSVQFIDGHAKAVMILAIFALLDHMGVTPSQIAGDDEMVDLIASLKYVRVNYVHFTSPEMCLYEALSLANRTSEKQRPGPLELTLFFKADSEAVRVKRLGSRKSAIRDVLFNAVADYNRQCTNKAWRIKEDLKKVIYAILRCPAELVDLMKEAGDLYKWEHGAWTMESLADDYFVPGHCLCPPTVLDSWWRSAKAGMGLGCKLGQTVTSTATVVWAKRVYGDFTKKAPPDVPVKQKKLAQRDAAAMRDLMEVCCLWVAIYEPIRLHVGEGAGFDKLEEMFYDGTLDGELRAHCKTSDPSWDWQKLSFVLELKGAVQDEEVLRAQSKINSALQSSLQAGFSLFETNLSNDQIQHRSPDATTDTSGVMEARLQPWLGESLQGLNGGVRRIENECIVGFCNLTTQGVLPVDKLHFALQQITTLAHSHPKTFIALVSEVKAEGSDDEAAGGPDDVEEPGDEDDEDMDGGKSATSETILRDFNYKLRCMFMARNRNLREVVLVTANDPKNIADKSSLWKQGLAVGVSMLPRQDMVKPCKSEGKWGSDSRFTKVQEMKQDWGSETPAVLLDLFGFDGWPGSVAVSQAARGKKIACATICHSKGEANYVSSTLATKLFSMARAGEFQIPAFPDFDSALNELKQFQRSPQPDYQVCVATADGALVVKQTLVDFWTVKHTSFADQMQKLLQVHDDEFNTRKLKRGAEETEDAPEEERPTKRLCPGTSSSMEELETNHPDRTSLNAGSFVLYLSDKDASLWIGCSAAVTVEANTELWGFGSGDFAKGSEGADMMSDTSAEGRWLLYGLQSSDELVILEKQRKTPEHLESAGFFNKVISLNDLLKSLEDSGEVNLQVAEHKLEKDGAGNFKIEPLGGVCFILDPLKPKKKKAKAASALTFGAKMDLSKIRVSTSIKILWRLRPCF</sequence>